<dbReference type="RefSeq" id="WP_109322728.1">
    <property type="nucleotide sequence ID" value="NZ_CP029346.1"/>
</dbReference>
<feature type="transmembrane region" description="Helical" evidence="1">
    <location>
        <begin position="264"/>
        <end position="283"/>
    </location>
</feature>
<evidence type="ECO:0008006" key="4">
    <source>
        <dbReference type="Google" id="ProtNLM"/>
    </source>
</evidence>
<dbReference type="KEGG" id="psez:HME7025_01157"/>
<dbReference type="EMBL" id="CP029346">
    <property type="protein sequence ID" value="AWL09020.1"/>
    <property type="molecule type" value="Genomic_DNA"/>
</dbReference>
<evidence type="ECO:0000256" key="1">
    <source>
        <dbReference type="SAM" id="Phobius"/>
    </source>
</evidence>
<dbReference type="OrthoDB" id="9807602at2"/>
<reference evidence="3" key="1">
    <citation type="submission" date="2018-05" db="EMBL/GenBank/DDBJ databases">
        <title>Pseudarcicella sp. HME7025 Genome sequencing and assembly.</title>
        <authorList>
            <person name="Kim H."/>
            <person name="Kang H."/>
            <person name="Joh K."/>
        </authorList>
    </citation>
    <scope>NUCLEOTIDE SEQUENCE [LARGE SCALE GENOMIC DNA]</scope>
    <source>
        <strain evidence="3">HME7025</strain>
    </source>
</reference>
<dbReference type="Pfam" id="PF11028">
    <property type="entry name" value="TMEM260-like"/>
    <property type="match status" value="1"/>
</dbReference>
<feature type="transmembrane region" description="Helical" evidence="1">
    <location>
        <begin position="177"/>
        <end position="208"/>
    </location>
</feature>
<dbReference type="AlphaFoldDB" id="A0A2S2DVC8"/>
<proteinExistence type="predicted"/>
<organism evidence="2 3">
    <name type="scientific">Aquirufa nivalisilvae</name>
    <dbReference type="NCBI Taxonomy" id="2516557"/>
    <lineage>
        <taxon>Bacteria</taxon>
        <taxon>Pseudomonadati</taxon>
        <taxon>Bacteroidota</taxon>
        <taxon>Cytophagia</taxon>
        <taxon>Cytophagales</taxon>
        <taxon>Flectobacillaceae</taxon>
        <taxon>Aquirufa</taxon>
    </lineage>
</organism>
<feature type="transmembrane region" description="Helical" evidence="1">
    <location>
        <begin position="501"/>
        <end position="519"/>
    </location>
</feature>
<feature type="transmembrane region" description="Helical" evidence="1">
    <location>
        <begin position="531"/>
        <end position="552"/>
    </location>
</feature>
<feature type="transmembrane region" description="Helical" evidence="1">
    <location>
        <begin position="77"/>
        <end position="98"/>
    </location>
</feature>
<keyword evidence="3" id="KW-1185">Reference proteome</keyword>
<keyword evidence="1" id="KW-1133">Transmembrane helix</keyword>
<gene>
    <name evidence="2" type="ORF">HME7025_01157</name>
</gene>
<dbReference type="InterPro" id="IPR021280">
    <property type="entry name" value="TMEM260-like"/>
</dbReference>
<evidence type="ECO:0000313" key="2">
    <source>
        <dbReference type="EMBL" id="AWL09020.1"/>
    </source>
</evidence>
<feature type="transmembrane region" description="Helical" evidence="1">
    <location>
        <begin position="147"/>
        <end position="165"/>
    </location>
</feature>
<feature type="transmembrane region" description="Helical" evidence="1">
    <location>
        <begin position="290"/>
        <end position="312"/>
    </location>
</feature>
<evidence type="ECO:0000313" key="3">
    <source>
        <dbReference type="Proteomes" id="UP000245468"/>
    </source>
</evidence>
<feature type="transmembrane region" description="Helical" evidence="1">
    <location>
        <begin position="220"/>
        <end position="244"/>
    </location>
</feature>
<feature type="transmembrane region" description="Helical" evidence="1">
    <location>
        <begin position="118"/>
        <end position="135"/>
    </location>
</feature>
<keyword evidence="1" id="KW-0472">Membrane</keyword>
<dbReference type="PANTHER" id="PTHR16214:SF3">
    <property type="entry name" value="TRANSMEMBRANE PROTEIN 260"/>
    <property type="match status" value="1"/>
</dbReference>
<dbReference type="Proteomes" id="UP000245468">
    <property type="component" value="Chromosome"/>
</dbReference>
<dbReference type="InterPro" id="IPR052724">
    <property type="entry name" value="GT117_domain-containing"/>
</dbReference>
<sequence length="992" mass="113354">MMNFKRLNNLTGWAVFAIALVTYTLTVEPTASFWDCGEFIACSYKLQVPHPPGAPLFLLLGRMFSLLALGDVSRVAFWVNMLSVLSSALTILFMHWTIVMIGRKVINKSFEELSKPETYTLLFSGVVGSLIYTFSDSFWFSAVEAEVYAMSSFFTAIVVWAAFRWELVEDRAEANRWLLFIAYLVGLSIGVHLLNLVTLPALAILYYFKREAKPTYKGGFIAMFVGLIILAIINSGIIPGLPSIAFKFELFFVNSLGLSNGSGALFFLFLVILAVVFGIRYSYAKGKEVLNIALFSFVFLMIGYSTYTVALVRSGYNPPINENDPSNILNFLKYLKREQYGERSLLYGPVYTAEIEEFKQGEPVYKLKDGKYEVYTYKPEYVYQKDQQMLLPRVYSNSPQHVALYQEMLGIPAGQKPSFGDNLRFMFTHQVGHMYMRYLLWNFLGRESDYQDAWAINPFQDSSKLPDNLANNKARNNYFFLPLILVFLGFYLLYSKNEKDFLITILMFVLSGVALVVYLNSPPVEPRERDYIYVGSFYFMAIWAGLGVMQIGDWLTKIVRSPQLKWSLLAVFGLSAPLIMAQQNWDDHDRSGRYHQIDFAKNLLNSCAPNAILFTGGDNDTFPLWYVQEVEGFRTDVRVCNLSLLGTDWYIDQMKRQTYQSMPLPIELTKDQFLEGVNDQIMYNGNPNIKGMSLPDYLDLLHKNDPRIQAQTQSGDMINTFPSDSLVIPVNPTEIAASNWFPKEFTPFLSTSIGWKLPGKNIFKGELIQLEVISNNAKAGWKRPIYFASTLPNDQYLGLKESMQLEGYAYRLMPFKIPGAKDGFVNTKIMADNFLNKMYWRGLNDEKIYYHGDFYLGIPSVTARLGVYRLADQLIREGNLPKAKQVLDYLDKVMPNKVIPYDQFSASSVGLYLEIGDEAKALSMANTIIKRNSKAIDYYFSEDNIRSHDRDIQIAFYEMNLIVSAFKESKVNPAKYKELEEIFNKQVTRING</sequence>
<name>A0A2S2DVC8_9BACT</name>
<protein>
    <recommendedName>
        <fullName evidence="4">DUF2723 domain-containing protein</fullName>
    </recommendedName>
</protein>
<keyword evidence="1" id="KW-0812">Transmembrane</keyword>
<accession>A0A2S2DVC8</accession>
<dbReference type="PANTHER" id="PTHR16214">
    <property type="entry name" value="TRANSMEMBRANE PROTEIN 260"/>
    <property type="match status" value="1"/>
</dbReference>
<feature type="transmembrane region" description="Helical" evidence="1">
    <location>
        <begin position="478"/>
        <end position="494"/>
    </location>
</feature>